<keyword evidence="1" id="KW-0812">Transmembrane</keyword>
<feature type="transmembrane region" description="Helical" evidence="1">
    <location>
        <begin position="40"/>
        <end position="57"/>
    </location>
</feature>
<proteinExistence type="predicted"/>
<dbReference type="AlphaFoldDB" id="A0A075GBI3"/>
<organism evidence="3">
    <name type="scientific">uncultured marine group II/III euryarchaeote KM3_109_G01</name>
    <dbReference type="NCBI Taxonomy" id="1457850"/>
    <lineage>
        <taxon>Archaea</taxon>
        <taxon>Methanobacteriati</taxon>
        <taxon>Methanobacteriota</taxon>
        <taxon>environmental samples</taxon>
    </lineage>
</organism>
<accession>A0A075GBI3</accession>
<dbReference type="Gene3D" id="1.20.144.10">
    <property type="entry name" value="Phosphatidic acid phosphatase type 2/haloperoxidase"/>
    <property type="match status" value="1"/>
</dbReference>
<dbReference type="InterPro" id="IPR036938">
    <property type="entry name" value="PAP2/HPO_sf"/>
</dbReference>
<feature type="transmembrane region" description="Helical" evidence="1">
    <location>
        <begin position="135"/>
        <end position="153"/>
    </location>
</feature>
<dbReference type="GO" id="GO:0016020">
    <property type="term" value="C:membrane"/>
    <property type="evidence" value="ECO:0007669"/>
    <property type="project" value="UniProtKB-SubCell"/>
</dbReference>
<dbReference type="InterPro" id="IPR026841">
    <property type="entry name" value="Aur1/Ipt1"/>
</dbReference>
<dbReference type="SUPFAM" id="SSF48317">
    <property type="entry name" value="Acid phosphatase/Vanadium-dependent haloperoxidase"/>
    <property type="match status" value="1"/>
</dbReference>
<protein>
    <submittedName>
        <fullName evidence="3">Phosphoesterase PA-phosphatase related protein</fullName>
    </submittedName>
</protein>
<evidence type="ECO:0000313" key="3">
    <source>
        <dbReference type="EMBL" id="AIE99351.1"/>
    </source>
</evidence>
<keyword evidence="1" id="KW-1133">Transmembrane helix</keyword>
<feature type="domain" description="Inositolphosphotransferase Aur1/Ipt1" evidence="2">
    <location>
        <begin position="85"/>
        <end position="256"/>
    </location>
</feature>
<name>A0A075GBI3_9EURY</name>
<reference evidence="3" key="1">
    <citation type="journal article" date="2014" name="Genome Biol. Evol.">
        <title>Pangenome evidence for extensive interdomain horizontal transfer affecting lineage core and shell genes in uncultured planktonic thaumarchaeota and euryarchaeota.</title>
        <authorList>
            <person name="Deschamps P."/>
            <person name="Zivanovic Y."/>
            <person name="Moreira D."/>
            <person name="Rodriguez-Valera F."/>
            <person name="Lopez-Garcia P."/>
        </authorList>
    </citation>
    <scope>NUCLEOTIDE SEQUENCE</scope>
</reference>
<sequence length="697" mass="77893">MVGTGVYITWVTGALLGGLLLMPLFRPLGKRLNLSGFIDMFRRYWVHMLLIFSIYVWKDLLDGLDRILMANTRLDMTPIVYALEGDLSLWVQQTFLNDALTFVLTHFYVAGYMFVVSSAVLYTCYFDDRWLADRISLTFFFVYALAVPFYLFFNVQVTGNSIDGMQTLAYNLTPEINTWFTRIDPFTNGMPSLHIGIPFALWIAFQRWDEDDRWITYRRFLVVYIALTAFSIIYLGIHWFSDIIGGMLVAAAAIWLTDKTHAAVWSRFDERTLPMRVAWLLSDLDRPVAILRNKVQSAVRWSTTPGSKQMGAAAAAILLLTATVLLWDATHQHFNARGLEAPQAAAGADGWIASVDETADGGFEVMVYNLTTRTPFTLQHPDLQTPPLLSMSSGYLAVATNSSVRIYHLAGTNPTQNIAKLGVDSPRSIALGSTLGGAPVLLVNEAGVLRQMLLDGEQLTLPEQPGELLILEAHRDRLALVFSDDAGILRMGWIDSDRLSDLPLDVSVDSQVDAELDRMTGDETNYSTQTVTAISLDAEWLAVTVNVSTVDRLLLVHLLSTETRLLGNPLFPVAEPSVGHGYVAWKHQEFLDPRDPLPADMDNDIRFHEIETNFSGPAHESDEIDQQAPQALAGHIAWIQLNEDGETEVRVYSLEETLEPYSSKVLKAAILLLIPVVVGWVWFRIAESKRELSDEAA</sequence>
<keyword evidence="1" id="KW-0472">Membrane</keyword>
<feature type="transmembrane region" description="Helical" evidence="1">
    <location>
        <begin position="186"/>
        <end position="205"/>
    </location>
</feature>
<feature type="transmembrane region" description="Helical" evidence="1">
    <location>
        <begin position="217"/>
        <end position="237"/>
    </location>
</feature>
<dbReference type="Pfam" id="PF14378">
    <property type="entry name" value="PAP2_3"/>
    <property type="match status" value="1"/>
</dbReference>
<feature type="transmembrane region" description="Helical" evidence="1">
    <location>
        <begin position="99"/>
        <end position="123"/>
    </location>
</feature>
<dbReference type="EMBL" id="KF900561">
    <property type="protein sequence ID" value="AIE99351.1"/>
    <property type="molecule type" value="Genomic_DNA"/>
</dbReference>
<evidence type="ECO:0000259" key="2">
    <source>
        <dbReference type="Pfam" id="PF14378"/>
    </source>
</evidence>
<dbReference type="CDD" id="cd03386">
    <property type="entry name" value="PAP2_Aur1_like"/>
    <property type="match status" value="1"/>
</dbReference>
<evidence type="ECO:0000256" key="1">
    <source>
        <dbReference type="SAM" id="Phobius"/>
    </source>
</evidence>
<feature type="transmembrane region" description="Helical" evidence="1">
    <location>
        <begin position="6"/>
        <end position="28"/>
    </location>
</feature>